<dbReference type="PANTHER" id="PTHR43547">
    <property type="entry name" value="TWO-COMPONENT HISTIDINE KINASE"/>
    <property type="match status" value="1"/>
</dbReference>
<name>A0A1G6Q8D5_9BACT</name>
<gene>
    <name evidence="7" type="ORF">SAMN04488104_1008107</name>
</gene>
<accession>A0A1G6Q8D5</accession>
<keyword evidence="5" id="KW-1133">Transmembrane helix</keyword>
<dbReference type="Pfam" id="PF02518">
    <property type="entry name" value="HATPase_c"/>
    <property type="match status" value="1"/>
</dbReference>
<evidence type="ECO:0000256" key="4">
    <source>
        <dbReference type="SAM" id="Coils"/>
    </source>
</evidence>
<feature type="coiled-coil region" evidence="4">
    <location>
        <begin position="927"/>
        <end position="961"/>
    </location>
</feature>
<dbReference type="Pfam" id="PF07494">
    <property type="entry name" value="Reg_prop"/>
    <property type="match status" value="8"/>
</dbReference>
<dbReference type="GO" id="GO:0000155">
    <property type="term" value="F:phosphorelay sensor kinase activity"/>
    <property type="evidence" value="ECO:0007669"/>
    <property type="project" value="InterPro"/>
</dbReference>
<sequence length="1218" mass="134361">MNRLLSIPLFLLFFAACSSDQRPEQTIPTLVAVPPEVSLLSELKEEGKLSSTPFEPSTNPKAIIQTSGPNAPQKTPLPRLLDDQGQLVSDQNGNPFILGQGGVSPFKKYTSEEGLALDAINCAIVDVRGHIWFGTNGGGASRFDGEAFTTFSDAQGLVENSVRSLYEDTEGNIWFGTIGGVSKYDGKVFTNYSAEQIGDGVIYAIGQDQEGNMWFGTSSVGAVKYDGNRFEAFGKAEGMGEDLVVSILSDSSGNLWFGTYGGGLSKLSNSKFTTYTTADGLSSDRVRGIYQDSQERIWISTIGGGVSLLENGEFTSFGLEDGLAGLVVRAAQEDRNGNLWFATERGVSKYNGESFVSYTTAHGLAGNNVMGMVLDGGSNLWFLTDGGGVSRLDGEAFTNFTTSEGLAGNIILSIEEDQEGNLWFGTNGFGVSKFDGESFTTISTNQGLAGDIVFCMMQDEQNRIWFGTGGNGISIFDGKQFIQWDSSDGLASNEIYALHQDRKGGLWIGTDYGINYIFEGQNHYFNTENGLAGDVILSLFEDQTGAMWIGSVDGGLTRFDGEKFLRFTTSQGLVDNDVIRVSGDEAGNLWIGTSHGLSYLSQSQVEDLAIQADQVLHFQNFTTDEGLPNNLIQQINPLPDGKIAIGTNLGISTFRPVSQNETEIKMEEMENFNSDNGFPVKDLTDGQNGMFLDSEGNLWAGTGSARTGLVRFDYPNYEQIQPQQSLLIKQVRINEEVIPWHTLASEDSISDSGRAVADLFTQTSDELITLGRRLSSEERQRLRERFKGIKFESVRGFYPIPEKLTLPYRHNHLNIEYGSNEMARPFLVEYQYILEGYDQEWSPILQRTSATFGNIQEGTYTFKVKARYAGTSDLSAGEWSEPISFSFAVLPPWYRSWWAYVIYGLLALSLIYPINIYLRNRVIKAEREKAKERELQHAKEIEKAYEELASTHENLKATQSQLIQAEKMASLGELTAGIAHEIQNPLNFVKNFSEVSKELMEEMEDELKKGDLEEVNYIAKDIKENLDRISQHSLRADSIVKAMLQHSRTSAGEKEPTDINALADECLHLSFHGIRAKEKDFNSDFKTEFDPNIPKLTVIPQEIGRILLNMLNNAFYAVNEKSHKNPGGEFKPLVLLRTKNTLGGIEITIEDNGTGIPSEIVGKIFQPFFTTKPTGQGTGLGLSLSYDIVKSYGGDLRVKSNTDEPAGTSFTIYLPSQP</sequence>
<keyword evidence="4" id="KW-0175">Coiled coil</keyword>
<dbReference type="InterPro" id="IPR004358">
    <property type="entry name" value="Sig_transdc_His_kin-like_C"/>
</dbReference>
<dbReference type="Pfam" id="PF00512">
    <property type="entry name" value="HisKA"/>
    <property type="match status" value="1"/>
</dbReference>
<feature type="domain" description="Histidine kinase" evidence="6">
    <location>
        <begin position="977"/>
        <end position="1218"/>
    </location>
</feature>
<dbReference type="PRINTS" id="PR00344">
    <property type="entry name" value="BCTRLSENSOR"/>
</dbReference>
<evidence type="ECO:0000256" key="2">
    <source>
        <dbReference type="ARBA" id="ARBA00012438"/>
    </source>
</evidence>
<dbReference type="EMBL" id="FNAC01000008">
    <property type="protein sequence ID" value="SDC88762.1"/>
    <property type="molecule type" value="Genomic_DNA"/>
</dbReference>
<keyword evidence="5" id="KW-0812">Transmembrane</keyword>
<evidence type="ECO:0000313" key="8">
    <source>
        <dbReference type="Proteomes" id="UP000199060"/>
    </source>
</evidence>
<keyword evidence="5" id="KW-0472">Membrane</keyword>
<dbReference type="RefSeq" id="WP_087938449.1">
    <property type="nucleotide sequence ID" value="NZ_FNAC01000008.1"/>
</dbReference>
<dbReference type="PROSITE" id="PS51257">
    <property type="entry name" value="PROKAR_LIPOPROTEIN"/>
    <property type="match status" value="1"/>
</dbReference>
<dbReference type="SMART" id="SM00387">
    <property type="entry name" value="HATPase_c"/>
    <property type="match status" value="1"/>
</dbReference>
<dbReference type="Proteomes" id="UP000199060">
    <property type="component" value="Unassembled WGS sequence"/>
</dbReference>
<dbReference type="PROSITE" id="PS50109">
    <property type="entry name" value="HIS_KIN"/>
    <property type="match status" value="1"/>
</dbReference>
<protein>
    <recommendedName>
        <fullName evidence="2">histidine kinase</fullName>
        <ecNumber evidence="2">2.7.13.3</ecNumber>
    </recommendedName>
</protein>
<dbReference type="STRING" id="686796.SAMN04488104_1008107"/>
<dbReference type="EC" id="2.7.13.3" evidence="2"/>
<comment type="catalytic activity">
    <reaction evidence="1">
        <text>ATP + protein L-histidine = ADP + protein N-phospho-L-histidine.</text>
        <dbReference type="EC" id="2.7.13.3"/>
    </reaction>
</comment>
<dbReference type="Gene3D" id="1.10.287.130">
    <property type="match status" value="1"/>
</dbReference>
<dbReference type="InterPro" id="IPR011110">
    <property type="entry name" value="Reg_prop"/>
</dbReference>
<dbReference type="Gene3D" id="2.130.10.10">
    <property type="entry name" value="YVTN repeat-like/Quinoprotein amine dehydrogenase"/>
    <property type="match status" value="5"/>
</dbReference>
<reference evidence="8" key="1">
    <citation type="submission" date="2016-10" db="EMBL/GenBank/DDBJ databases">
        <authorList>
            <person name="Varghese N."/>
            <person name="Submissions S."/>
        </authorList>
    </citation>
    <scope>NUCLEOTIDE SEQUENCE [LARGE SCALE GENOMIC DNA]</scope>
    <source>
        <strain evidence="8">DSM 23095</strain>
    </source>
</reference>
<dbReference type="InterPro" id="IPR003661">
    <property type="entry name" value="HisK_dim/P_dom"/>
</dbReference>
<evidence type="ECO:0000259" key="6">
    <source>
        <dbReference type="PROSITE" id="PS50109"/>
    </source>
</evidence>
<dbReference type="Pfam" id="PF07495">
    <property type="entry name" value="Y_Y_Y"/>
    <property type="match status" value="1"/>
</dbReference>
<dbReference type="CDD" id="cd00063">
    <property type="entry name" value="FN3"/>
    <property type="match status" value="1"/>
</dbReference>
<dbReference type="InterPro" id="IPR015943">
    <property type="entry name" value="WD40/YVTN_repeat-like_dom_sf"/>
</dbReference>
<dbReference type="SMART" id="SM00388">
    <property type="entry name" value="HisKA"/>
    <property type="match status" value="1"/>
</dbReference>
<dbReference type="InterPro" id="IPR011123">
    <property type="entry name" value="Y_Y_Y"/>
</dbReference>
<organism evidence="7 8">
    <name type="scientific">Algoriphagus faecimaris</name>
    <dbReference type="NCBI Taxonomy" id="686796"/>
    <lineage>
        <taxon>Bacteria</taxon>
        <taxon>Pseudomonadati</taxon>
        <taxon>Bacteroidota</taxon>
        <taxon>Cytophagia</taxon>
        <taxon>Cytophagales</taxon>
        <taxon>Cyclobacteriaceae</taxon>
        <taxon>Algoriphagus</taxon>
    </lineage>
</organism>
<feature type="transmembrane region" description="Helical" evidence="5">
    <location>
        <begin position="897"/>
        <end position="918"/>
    </location>
</feature>
<keyword evidence="3" id="KW-0597">Phosphoprotein</keyword>
<dbReference type="InterPro" id="IPR036890">
    <property type="entry name" value="HATPase_C_sf"/>
</dbReference>
<dbReference type="InterPro" id="IPR036097">
    <property type="entry name" value="HisK_dim/P_sf"/>
</dbReference>
<keyword evidence="8" id="KW-1185">Reference proteome</keyword>
<dbReference type="SUPFAM" id="SSF63829">
    <property type="entry name" value="Calcium-dependent phosphotriesterase"/>
    <property type="match status" value="3"/>
</dbReference>
<dbReference type="PANTHER" id="PTHR43547:SF2">
    <property type="entry name" value="HYBRID SIGNAL TRANSDUCTION HISTIDINE KINASE C"/>
    <property type="match status" value="1"/>
</dbReference>
<dbReference type="SUPFAM" id="SSF55874">
    <property type="entry name" value="ATPase domain of HSP90 chaperone/DNA topoisomerase II/histidine kinase"/>
    <property type="match status" value="1"/>
</dbReference>
<evidence type="ECO:0000256" key="5">
    <source>
        <dbReference type="SAM" id="Phobius"/>
    </source>
</evidence>
<dbReference type="Gene3D" id="2.60.40.10">
    <property type="entry name" value="Immunoglobulins"/>
    <property type="match status" value="1"/>
</dbReference>
<dbReference type="Gene3D" id="3.30.565.10">
    <property type="entry name" value="Histidine kinase-like ATPase, C-terminal domain"/>
    <property type="match status" value="1"/>
</dbReference>
<proteinExistence type="predicted"/>
<dbReference type="InterPro" id="IPR003961">
    <property type="entry name" value="FN3_dom"/>
</dbReference>
<dbReference type="SUPFAM" id="SSF47384">
    <property type="entry name" value="Homodimeric domain of signal transducing histidine kinase"/>
    <property type="match status" value="1"/>
</dbReference>
<dbReference type="InterPro" id="IPR005467">
    <property type="entry name" value="His_kinase_dom"/>
</dbReference>
<dbReference type="InterPro" id="IPR013783">
    <property type="entry name" value="Ig-like_fold"/>
</dbReference>
<evidence type="ECO:0000256" key="3">
    <source>
        <dbReference type="ARBA" id="ARBA00022553"/>
    </source>
</evidence>
<evidence type="ECO:0000313" key="7">
    <source>
        <dbReference type="EMBL" id="SDC88762.1"/>
    </source>
</evidence>
<dbReference type="AlphaFoldDB" id="A0A1G6Q8D5"/>
<dbReference type="CDD" id="cd00082">
    <property type="entry name" value="HisKA"/>
    <property type="match status" value="1"/>
</dbReference>
<evidence type="ECO:0000256" key="1">
    <source>
        <dbReference type="ARBA" id="ARBA00000085"/>
    </source>
</evidence>
<dbReference type="InterPro" id="IPR003594">
    <property type="entry name" value="HATPase_dom"/>
</dbReference>
<dbReference type="OrthoDB" id="9806995at2"/>